<evidence type="ECO:0000313" key="1">
    <source>
        <dbReference type="EMBL" id="KAG0297445.1"/>
    </source>
</evidence>
<dbReference type="PANTHER" id="PTHR16134">
    <property type="entry name" value="F-BOX/TPR REPEAT PROTEIN POF3"/>
    <property type="match status" value="1"/>
</dbReference>
<comment type="caution">
    <text evidence="1">The sequence shown here is derived from an EMBL/GenBank/DDBJ whole genome shotgun (WGS) entry which is preliminary data.</text>
</comment>
<organism evidence="1 2">
    <name type="scientific">Linnemannia gamsii</name>
    <dbReference type="NCBI Taxonomy" id="64522"/>
    <lineage>
        <taxon>Eukaryota</taxon>
        <taxon>Fungi</taxon>
        <taxon>Fungi incertae sedis</taxon>
        <taxon>Mucoromycota</taxon>
        <taxon>Mortierellomycotina</taxon>
        <taxon>Mortierellomycetes</taxon>
        <taxon>Mortierellales</taxon>
        <taxon>Mortierellaceae</taxon>
        <taxon>Linnemannia</taxon>
    </lineage>
</organism>
<dbReference type="SUPFAM" id="SSF52047">
    <property type="entry name" value="RNI-like"/>
    <property type="match status" value="1"/>
</dbReference>
<dbReference type="EMBL" id="JAAAIM010000031">
    <property type="protein sequence ID" value="KAG0297445.1"/>
    <property type="molecule type" value="Genomic_DNA"/>
</dbReference>
<keyword evidence="2" id="KW-1185">Reference proteome</keyword>
<protein>
    <recommendedName>
        <fullName evidence="3">F-box domain-containing protein</fullName>
    </recommendedName>
</protein>
<proteinExistence type="predicted"/>
<accession>A0ABQ7KFB7</accession>
<reference evidence="1 2" key="1">
    <citation type="journal article" date="2020" name="Fungal Divers.">
        <title>Resolving the Mortierellaceae phylogeny through synthesis of multi-gene phylogenetics and phylogenomics.</title>
        <authorList>
            <person name="Vandepol N."/>
            <person name="Liber J."/>
            <person name="Desiro A."/>
            <person name="Na H."/>
            <person name="Kennedy M."/>
            <person name="Barry K."/>
            <person name="Grigoriev I.V."/>
            <person name="Miller A.N."/>
            <person name="O'Donnell K."/>
            <person name="Stajich J.E."/>
            <person name="Bonito G."/>
        </authorList>
    </citation>
    <scope>NUCLEOTIDE SEQUENCE [LARGE SCALE GENOMIC DNA]</scope>
    <source>
        <strain evidence="1 2">AD045</strain>
    </source>
</reference>
<gene>
    <name evidence="1" type="ORF">BGZ96_006401</name>
</gene>
<sequence length="861" mass="96698">MSSNAATTTTTTPAATSIFDLPPVLDLICKYIWTDDISTCRLVCKDWALHFEIYRWRNIEVDTPSLDHGTNGEEFCASPGPSSLQAVRKNSVRIWTLAIEAQVLVQLLSVEHNQAQGQDQAQNQQCSDDGDNINYQDILSTPRILLRKRLTNKSRVRLYASLKICDSPTLTVLDIDSHRTADQRLVLAILKNCPPSLRRLTLGCLCQGRDKAEITQNSTATVRDSDMLYDWRHFETLTSLSVDCQWGECESWVHHPILRNSPNLRYLKTGCYVDVGDEDQEDSNTAIAIAGYRQTLEIALTACSLIEHFHIQHGGQAPVVSASELVRLIQAYPKGLKSLNFEIPTSGIEEVIAALLKTSVSTLESLSMEYYSGMPPLPKATISRIVEDCPLLEVFDMNCQCHAYSLPDCLYVEPQAFVDAECSLYDAQVLDSIRQHLFGKDIHNCRLVCKVWASLFDIYRWKSIHYNPPSNNHGPSPQTIRRNSPRTQYLNICLSQLSNLLEQQEQEYNQSTTTTSTNEAAAFHQLQEGIFANVSNLCCRGGDDGLDENDPEPANRLFKFLTTTTMRLRSFMLPRLMANSSQGFDFSVLSSFAAHPALTELTLSGEIADSDPVLTLAILKNCPPSLQRLTMCCFCQGDDHAARTLSAAAYVAKSEKSYQWKHFESLKSLSVGCDYGGVGGCETWVHIPIVKSSPKLKVFSLFAFHPRDETGLITFRELLETVITYSPNITRLRVDAGNNPLPVTDLVHLIRSYPKGLEFLIIAMPRTGQDQILSAILETSRSTLESLYIDFWSSTPLALSEDNIHHFVQECSRLKELETECRCDNDLPEYNPDDPEPCVHYTFQTFIQAQGLEPIRPFNIY</sequence>
<dbReference type="Proteomes" id="UP001194696">
    <property type="component" value="Unassembled WGS sequence"/>
</dbReference>
<evidence type="ECO:0008006" key="3">
    <source>
        <dbReference type="Google" id="ProtNLM"/>
    </source>
</evidence>
<dbReference type="PANTHER" id="PTHR16134:SF119">
    <property type="entry name" value="AT02038P-RELATED"/>
    <property type="match status" value="1"/>
</dbReference>
<name>A0ABQ7KFB7_9FUNG</name>
<evidence type="ECO:0000313" key="2">
    <source>
        <dbReference type="Proteomes" id="UP001194696"/>
    </source>
</evidence>